<evidence type="ECO:0000313" key="9">
    <source>
        <dbReference type="EMBL" id="ASJ76256.1"/>
    </source>
</evidence>
<feature type="transmembrane region" description="Helical" evidence="8">
    <location>
        <begin position="69"/>
        <end position="91"/>
    </location>
</feature>
<feature type="transmembrane region" description="Helical" evidence="8">
    <location>
        <begin position="37"/>
        <end position="57"/>
    </location>
</feature>
<keyword evidence="5 8" id="KW-0812">Transmembrane</keyword>
<dbReference type="EMBL" id="CP018632">
    <property type="protein sequence ID" value="ASJ76256.1"/>
    <property type="molecule type" value="Genomic_DNA"/>
</dbReference>
<dbReference type="InterPro" id="IPR038770">
    <property type="entry name" value="Na+/solute_symporter_sf"/>
</dbReference>
<comment type="subcellular location">
    <subcellularLocation>
        <location evidence="1">Cell membrane</location>
        <topology evidence="1">Multi-pass membrane protein</topology>
    </subcellularLocation>
</comment>
<comment type="similarity">
    <text evidence="2">Belongs to the auxin efflux carrier (TC 2.A.69) family.</text>
</comment>
<dbReference type="InterPro" id="IPR004776">
    <property type="entry name" value="Mem_transp_PIN-like"/>
</dbReference>
<evidence type="ECO:0000256" key="6">
    <source>
        <dbReference type="ARBA" id="ARBA00022989"/>
    </source>
</evidence>
<dbReference type="GO" id="GO:0005886">
    <property type="term" value="C:plasma membrane"/>
    <property type="evidence" value="ECO:0007669"/>
    <property type="project" value="UniProtKB-SubCell"/>
</dbReference>
<dbReference type="Pfam" id="PF03547">
    <property type="entry name" value="Mem_trans"/>
    <property type="match status" value="2"/>
</dbReference>
<dbReference type="PANTHER" id="PTHR36838">
    <property type="entry name" value="AUXIN EFFLUX CARRIER FAMILY PROTEIN"/>
    <property type="match status" value="1"/>
</dbReference>
<evidence type="ECO:0000256" key="7">
    <source>
        <dbReference type="ARBA" id="ARBA00023136"/>
    </source>
</evidence>
<dbReference type="OrthoDB" id="9786439at2"/>
<dbReference type="AlphaFoldDB" id="A0A2Z2NXR9"/>
<reference evidence="9 10" key="1">
    <citation type="submission" date="2016-12" db="EMBL/GenBank/DDBJ databases">
        <authorList>
            <person name="Song W.-J."/>
            <person name="Kurnit D.M."/>
        </authorList>
    </citation>
    <scope>NUCLEOTIDE SEQUENCE [LARGE SCALE GENOMIC DNA]</scope>
    <source>
        <strain evidence="9 10">IMCC3135</strain>
    </source>
</reference>
<dbReference type="RefSeq" id="WP_088921055.1">
    <property type="nucleotide sequence ID" value="NZ_CP018632.1"/>
</dbReference>
<proteinExistence type="inferred from homology"/>
<dbReference type="PANTHER" id="PTHR36838:SF4">
    <property type="entry name" value="AUXIN EFFLUX CARRIER FAMILY PROTEIN"/>
    <property type="match status" value="1"/>
</dbReference>
<feature type="transmembrane region" description="Helical" evidence="8">
    <location>
        <begin position="188"/>
        <end position="205"/>
    </location>
</feature>
<evidence type="ECO:0000256" key="4">
    <source>
        <dbReference type="ARBA" id="ARBA00022475"/>
    </source>
</evidence>
<dbReference type="Gene3D" id="1.20.1530.20">
    <property type="match status" value="1"/>
</dbReference>
<organism evidence="9 10">
    <name type="scientific">Granulosicoccus antarcticus IMCC3135</name>
    <dbReference type="NCBI Taxonomy" id="1192854"/>
    <lineage>
        <taxon>Bacteria</taxon>
        <taxon>Pseudomonadati</taxon>
        <taxon>Pseudomonadota</taxon>
        <taxon>Gammaproteobacteria</taxon>
        <taxon>Chromatiales</taxon>
        <taxon>Granulosicoccaceae</taxon>
        <taxon>Granulosicoccus</taxon>
    </lineage>
</organism>
<keyword evidence="7 8" id="KW-0472">Membrane</keyword>
<sequence>MFDSFVFAFGITGPILLLLMVGWGICRIKLVDTHFIAQANALVFNVTLPVMLFFAIAGRSFNEALDLPLTLIGLGGTLILVALLLLVGRLIPLDQRGVFVQGSYRGNLAILGVALAVATYGEEVLPLVAVYIALVTTVYNIIAVWVLNSSGVLRNLLKNPILIGIMAGVLASLINLPVPEFLRSTGNYLTGMTLPLALICIGATLDFNSLFGNGRTILLAVFFKLIVSPLILVGLGLLFGLGSVQIGILFFLAASPTATASYIMARQMTAHGALAAEIVAVTTALGVLSYTAGIALLRAYGLI</sequence>
<evidence type="ECO:0008006" key="11">
    <source>
        <dbReference type="Google" id="ProtNLM"/>
    </source>
</evidence>
<evidence type="ECO:0000256" key="3">
    <source>
        <dbReference type="ARBA" id="ARBA00022448"/>
    </source>
</evidence>
<evidence type="ECO:0000256" key="1">
    <source>
        <dbReference type="ARBA" id="ARBA00004651"/>
    </source>
</evidence>
<keyword evidence="4" id="KW-1003">Cell membrane</keyword>
<dbReference type="Proteomes" id="UP000250079">
    <property type="component" value="Chromosome"/>
</dbReference>
<feature type="transmembrane region" description="Helical" evidence="8">
    <location>
        <begin position="272"/>
        <end position="297"/>
    </location>
</feature>
<evidence type="ECO:0000256" key="2">
    <source>
        <dbReference type="ARBA" id="ARBA00010145"/>
    </source>
</evidence>
<feature type="transmembrane region" description="Helical" evidence="8">
    <location>
        <begin position="103"/>
        <end position="121"/>
    </location>
</feature>
<feature type="transmembrane region" description="Helical" evidence="8">
    <location>
        <begin position="217"/>
        <end position="240"/>
    </location>
</feature>
<evidence type="ECO:0000313" key="10">
    <source>
        <dbReference type="Proteomes" id="UP000250079"/>
    </source>
</evidence>
<dbReference type="KEGG" id="gai:IMCC3135_31035"/>
<accession>A0A2Z2NXR9</accession>
<evidence type="ECO:0000256" key="8">
    <source>
        <dbReference type="SAM" id="Phobius"/>
    </source>
</evidence>
<feature type="transmembrane region" description="Helical" evidence="8">
    <location>
        <begin position="127"/>
        <end position="147"/>
    </location>
</feature>
<gene>
    <name evidence="9" type="ORF">IMCC3135_31035</name>
</gene>
<feature type="transmembrane region" description="Helical" evidence="8">
    <location>
        <begin position="246"/>
        <end position="265"/>
    </location>
</feature>
<feature type="transmembrane region" description="Helical" evidence="8">
    <location>
        <begin position="6"/>
        <end position="25"/>
    </location>
</feature>
<dbReference type="GO" id="GO:0055085">
    <property type="term" value="P:transmembrane transport"/>
    <property type="evidence" value="ECO:0007669"/>
    <property type="project" value="InterPro"/>
</dbReference>
<keyword evidence="10" id="KW-1185">Reference proteome</keyword>
<name>A0A2Z2NXR9_9GAMM</name>
<protein>
    <recommendedName>
        <fullName evidence="11">Transporter YfdV</fullName>
    </recommendedName>
</protein>
<keyword evidence="6 8" id="KW-1133">Transmembrane helix</keyword>
<feature type="transmembrane region" description="Helical" evidence="8">
    <location>
        <begin position="159"/>
        <end position="176"/>
    </location>
</feature>
<keyword evidence="3" id="KW-0813">Transport</keyword>
<evidence type="ECO:0000256" key="5">
    <source>
        <dbReference type="ARBA" id="ARBA00022692"/>
    </source>
</evidence>